<dbReference type="EMBL" id="JAFKCU010000001">
    <property type="protein sequence ID" value="MBN7814287.1"/>
    <property type="molecule type" value="Genomic_DNA"/>
</dbReference>
<dbReference type="InterPro" id="IPR014710">
    <property type="entry name" value="RmlC-like_jellyroll"/>
</dbReference>
<comment type="subunit">
    <text evidence="5">Homodimer.</text>
</comment>
<name>A0ABS3CB05_9BACT</name>
<evidence type="ECO:0000256" key="4">
    <source>
        <dbReference type="ARBA" id="ARBA00019595"/>
    </source>
</evidence>
<evidence type="ECO:0000256" key="2">
    <source>
        <dbReference type="ARBA" id="ARBA00001997"/>
    </source>
</evidence>
<protein>
    <recommendedName>
        <fullName evidence="4 5">dTDP-4-dehydrorhamnose 3,5-epimerase</fullName>
        <ecNumber evidence="3 5">5.1.3.13</ecNumber>
    </recommendedName>
    <alternativeName>
        <fullName evidence="5">Thymidine diphospho-4-keto-rhamnose 3,5-epimerase</fullName>
    </alternativeName>
</protein>
<comment type="caution">
    <text evidence="6">The sequence shown here is derived from an EMBL/GenBank/DDBJ whole genome shotgun (WGS) entry which is preliminary data.</text>
</comment>
<comment type="similarity">
    <text evidence="5">Belongs to the dTDP-4-dehydrorhamnose 3,5-epimerase family.</text>
</comment>
<dbReference type="InterPro" id="IPR011051">
    <property type="entry name" value="RmlC_Cupin_sf"/>
</dbReference>
<evidence type="ECO:0000256" key="1">
    <source>
        <dbReference type="ARBA" id="ARBA00001298"/>
    </source>
</evidence>
<comment type="function">
    <text evidence="2 5">Catalyzes the epimerization of the C3' and C5'positions of dTDP-6-deoxy-D-xylo-4-hexulose, forming dTDP-6-deoxy-L-lyxo-4-hexulose.</text>
</comment>
<dbReference type="PANTHER" id="PTHR21047">
    <property type="entry name" value="DTDP-6-DEOXY-D-GLUCOSE-3,5 EPIMERASE"/>
    <property type="match status" value="1"/>
</dbReference>
<comment type="pathway">
    <text evidence="5">Carbohydrate biosynthesis; dTDP-L-rhamnose biosynthesis.</text>
</comment>
<dbReference type="PANTHER" id="PTHR21047:SF2">
    <property type="entry name" value="THYMIDINE DIPHOSPHO-4-KETO-RHAMNOSE 3,5-EPIMERASE"/>
    <property type="match status" value="1"/>
</dbReference>
<evidence type="ECO:0000313" key="7">
    <source>
        <dbReference type="Proteomes" id="UP000664480"/>
    </source>
</evidence>
<gene>
    <name evidence="6" type="primary">rfbC</name>
    <name evidence="6" type="ORF">J0A69_02550</name>
</gene>
<proteinExistence type="inferred from homology"/>
<accession>A0ABS3CB05</accession>
<organism evidence="6 7">
    <name type="scientific">Algoriphagus pacificus</name>
    <dbReference type="NCBI Taxonomy" id="2811234"/>
    <lineage>
        <taxon>Bacteria</taxon>
        <taxon>Pseudomonadati</taxon>
        <taxon>Bacteroidota</taxon>
        <taxon>Cytophagia</taxon>
        <taxon>Cytophagales</taxon>
        <taxon>Cyclobacteriaceae</taxon>
        <taxon>Algoriphagus</taxon>
    </lineage>
</organism>
<dbReference type="SUPFAM" id="SSF51182">
    <property type="entry name" value="RmlC-like cupins"/>
    <property type="match status" value="1"/>
</dbReference>
<dbReference type="NCBIfam" id="TIGR01221">
    <property type="entry name" value="rmlC"/>
    <property type="match status" value="1"/>
</dbReference>
<reference evidence="6 7" key="1">
    <citation type="submission" date="2021-03" db="EMBL/GenBank/DDBJ databases">
        <title>novel species isolated from a fishpond in China.</title>
        <authorList>
            <person name="Lu H."/>
            <person name="Cai Z."/>
        </authorList>
    </citation>
    <scope>NUCLEOTIDE SEQUENCE [LARGE SCALE GENOMIC DNA]</scope>
    <source>
        <strain evidence="6 7">YJ13C</strain>
    </source>
</reference>
<dbReference type="InterPro" id="IPR000888">
    <property type="entry name" value="RmlC-like"/>
</dbReference>
<dbReference type="Proteomes" id="UP000664480">
    <property type="component" value="Unassembled WGS sequence"/>
</dbReference>
<dbReference type="GO" id="GO:0008830">
    <property type="term" value="F:dTDP-4-dehydrorhamnose 3,5-epimerase activity"/>
    <property type="evidence" value="ECO:0007669"/>
    <property type="project" value="UniProtKB-EC"/>
</dbReference>
<sequence length="184" mass="21148">MAEIKKTPLAGVLEIFPKVFNDQRGYFLESFRADWLEKEGIHETWIQDNQSYSQKGTVRGLHFQRAPYAQAKLVRVVKGKVLDVIVDLRKDSETFGSFYSTILDSEQHNLLYVPTGFAHGFSVLEDAIFVYKCTNYYNKESEGGILWNDPNLGIDWMVNNPIISEKDQKWQNLEEFKATSEGGL</sequence>
<comment type="catalytic activity">
    <reaction evidence="1 5">
        <text>dTDP-4-dehydro-6-deoxy-alpha-D-glucose = dTDP-4-dehydro-beta-L-rhamnose</text>
        <dbReference type="Rhea" id="RHEA:16969"/>
        <dbReference type="ChEBI" id="CHEBI:57649"/>
        <dbReference type="ChEBI" id="CHEBI:62830"/>
        <dbReference type="EC" id="5.1.3.13"/>
    </reaction>
</comment>
<dbReference type="Gene3D" id="2.60.120.10">
    <property type="entry name" value="Jelly Rolls"/>
    <property type="match status" value="1"/>
</dbReference>
<dbReference type="Pfam" id="PF00908">
    <property type="entry name" value="dTDP_sugar_isom"/>
    <property type="match status" value="1"/>
</dbReference>
<dbReference type="EC" id="5.1.3.13" evidence="3 5"/>
<evidence type="ECO:0000256" key="3">
    <source>
        <dbReference type="ARBA" id="ARBA00012098"/>
    </source>
</evidence>
<evidence type="ECO:0000256" key="5">
    <source>
        <dbReference type="RuleBase" id="RU364069"/>
    </source>
</evidence>
<dbReference type="RefSeq" id="WP_206584943.1">
    <property type="nucleotide sequence ID" value="NZ_JAFKCU010000001.1"/>
</dbReference>
<dbReference type="CDD" id="cd00438">
    <property type="entry name" value="cupin_RmlC"/>
    <property type="match status" value="1"/>
</dbReference>
<evidence type="ECO:0000313" key="6">
    <source>
        <dbReference type="EMBL" id="MBN7814287.1"/>
    </source>
</evidence>
<keyword evidence="5 6" id="KW-0413">Isomerase</keyword>
<keyword evidence="7" id="KW-1185">Reference proteome</keyword>